<evidence type="ECO:0000259" key="1">
    <source>
        <dbReference type="Pfam" id="PF07238"/>
    </source>
</evidence>
<dbReference type="AlphaFoldDB" id="A0A419ENN7"/>
<evidence type="ECO:0000313" key="3">
    <source>
        <dbReference type="Proteomes" id="UP000285961"/>
    </source>
</evidence>
<dbReference type="GO" id="GO:0035438">
    <property type="term" value="F:cyclic-di-GMP binding"/>
    <property type="evidence" value="ECO:0007669"/>
    <property type="project" value="InterPro"/>
</dbReference>
<dbReference type="EMBL" id="QZKI01000140">
    <property type="protein sequence ID" value="RJP64438.1"/>
    <property type="molecule type" value="Genomic_DNA"/>
</dbReference>
<feature type="domain" description="PilZ" evidence="1">
    <location>
        <begin position="51"/>
        <end position="134"/>
    </location>
</feature>
<organism evidence="2 3">
    <name type="scientific">Candidatus Abyssobacteria bacterium SURF_17</name>
    <dbReference type="NCBI Taxonomy" id="2093361"/>
    <lineage>
        <taxon>Bacteria</taxon>
        <taxon>Pseudomonadati</taxon>
        <taxon>Candidatus Hydrogenedentota</taxon>
        <taxon>Candidatus Abyssobacteria</taxon>
    </lineage>
</organism>
<reference evidence="2 3" key="1">
    <citation type="journal article" date="2017" name="ISME J.">
        <title>Energy and carbon metabolisms in a deep terrestrial subsurface fluid microbial community.</title>
        <authorList>
            <person name="Momper L."/>
            <person name="Jungbluth S.P."/>
            <person name="Lee M.D."/>
            <person name="Amend J.P."/>
        </authorList>
    </citation>
    <scope>NUCLEOTIDE SEQUENCE [LARGE SCALE GENOMIC DNA]</scope>
    <source>
        <strain evidence="2">SURF_17</strain>
    </source>
</reference>
<dbReference type="InterPro" id="IPR009875">
    <property type="entry name" value="PilZ_domain"/>
</dbReference>
<accession>A0A419ENN7</accession>
<dbReference type="Gene3D" id="2.40.10.220">
    <property type="entry name" value="predicted glycosyltransferase like domains"/>
    <property type="match status" value="1"/>
</dbReference>
<protein>
    <submittedName>
        <fullName evidence="2">PilZ domain-containing protein</fullName>
    </submittedName>
</protein>
<sequence>MGVADERSLLGDKNRRHFFRHSCDASVTTAFEYDREDKWNRNVRKGYLRSDAIGQTRLQVLNISEGGAAIVSRFPAVKGALVSLRISTAFDTTIRATARVAWVKRPRMLPDCYVLGLEFVQMSRDDVRKLNDFLRLLPEPSPARDIPPERS</sequence>
<comment type="caution">
    <text evidence="2">The sequence shown here is derived from an EMBL/GenBank/DDBJ whole genome shotgun (WGS) entry which is preliminary data.</text>
</comment>
<gene>
    <name evidence="2" type="ORF">C4532_19290</name>
</gene>
<name>A0A419ENN7_9BACT</name>
<dbReference type="Proteomes" id="UP000285961">
    <property type="component" value="Unassembled WGS sequence"/>
</dbReference>
<dbReference type="SUPFAM" id="SSF141371">
    <property type="entry name" value="PilZ domain-like"/>
    <property type="match status" value="1"/>
</dbReference>
<dbReference type="Pfam" id="PF07238">
    <property type="entry name" value="PilZ"/>
    <property type="match status" value="1"/>
</dbReference>
<proteinExistence type="predicted"/>
<evidence type="ECO:0000313" key="2">
    <source>
        <dbReference type="EMBL" id="RJP64438.1"/>
    </source>
</evidence>